<feature type="signal peptide" evidence="1">
    <location>
        <begin position="1"/>
        <end position="31"/>
    </location>
</feature>
<dbReference type="EMBL" id="JAAXPJ010000009">
    <property type="protein sequence ID" value="NKZ13748.1"/>
    <property type="molecule type" value="Genomic_DNA"/>
</dbReference>
<evidence type="ECO:0008006" key="4">
    <source>
        <dbReference type="Google" id="ProtNLM"/>
    </source>
</evidence>
<feature type="chain" id="PRO_5030965988" description="PASTA domain-containing protein" evidence="1">
    <location>
        <begin position="32"/>
        <end position="121"/>
    </location>
</feature>
<dbReference type="RefSeq" id="WP_044524154.1">
    <property type="nucleotide sequence ID" value="NZ_HG322953.1"/>
</dbReference>
<evidence type="ECO:0000256" key="1">
    <source>
        <dbReference type="SAM" id="SignalP"/>
    </source>
</evidence>
<sequence>MLRASRCVKAFSPLVLCCAGILAASAPQAGADPTAGEQSADAVISGLEDQGYNVEINWVGGVSTTPLSECSVKGIHNPDRSSPPAPKSSITVYVDVACPNEPDDSSVIFGPIGPFGPFGIG</sequence>
<organism evidence="2 3">
    <name type="scientific">Mycolicibacterium septicum DSM 44393</name>
    <dbReference type="NCBI Taxonomy" id="1341646"/>
    <lineage>
        <taxon>Bacteria</taxon>
        <taxon>Bacillati</taxon>
        <taxon>Actinomycetota</taxon>
        <taxon>Actinomycetes</taxon>
        <taxon>Mycobacteriales</taxon>
        <taxon>Mycobacteriaceae</taxon>
        <taxon>Mycolicibacterium</taxon>
    </lineage>
</organism>
<keyword evidence="1" id="KW-0732">Signal</keyword>
<gene>
    <name evidence="2" type="ORF">HGA11_22485</name>
</gene>
<protein>
    <recommendedName>
        <fullName evidence="4">PASTA domain-containing protein</fullName>
    </recommendedName>
</protein>
<proteinExistence type="predicted"/>
<evidence type="ECO:0000313" key="3">
    <source>
        <dbReference type="Proteomes" id="UP000518188"/>
    </source>
</evidence>
<evidence type="ECO:0000313" key="2">
    <source>
        <dbReference type="EMBL" id="NKZ13748.1"/>
    </source>
</evidence>
<comment type="caution">
    <text evidence="2">The sequence shown here is derived from an EMBL/GenBank/DDBJ whole genome shotgun (WGS) entry which is preliminary data.</text>
</comment>
<reference evidence="2 3" key="1">
    <citation type="submission" date="2020-04" db="EMBL/GenBank/DDBJ databases">
        <title>MicrobeNet Type strains.</title>
        <authorList>
            <person name="Nicholson A.C."/>
        </authorList>
    </citation>
    <scope>NUCLEOTIDE SEQUENCE [LARGE SCALE GENOMIC DNA]</scope>
    <source>
        <strain evidence="2 3">ATCC 700731</strain>
    </source>
</reference>
<dbReference type="AlphaFoldDB" id="A0A7X6RXS3"/>
<dbReference type="Proteomes" id="UP000518188">
    <property type="component" value="Unassembled WGS sequence"/>
</dbReference>
<accession>A0A7X6RXS3</accession>
<name>A0A7X6RXS3_9MYCO</name>